<accession>A0A1B9GUE4</accession>
<protein>
    <submittedName>
        <fullName evidence="2">Uncharacterized protein</fullName>
    </submittedName>
</protein>
<feature type="compositionally biased region" description="Basic residues" evidence="1">
    <location>
        <begin position="230"/>
        <end position="245"/>
    </location>
</feature>
<feature type="region of interest" description="Disordered" evidence="1">
    <location>
        <begin position="84"/>
        <end position="251"/>
    </location>
</feature>
<feature type="compositionally biased region" description="Low complexity" evidence="1">
    <location>
        <begin position="1"/>
        <end position="28"/>
    </location>
</feature>
<name>A0A1B9GUE4_9TREE</name>
<gene>
    <name evidence="2" type="ORF">I316_03696</name>
</gene>
<dbReference type="OrthoDB" id="2163387at2759"/>
<reference evidence="2 3" key="1">
    <citation type="submission" date="2013-07" db="EMBL/GenBank/DDBJ databases">
        <title>The Genome Sequence of Cryptococcus heveanensis BCC8398.</title>
        <authorList>
            <consortium name="The Broad Institute Genome Sequencing Platform"/>
            <person name="Cuomo C."/>
            <person name="Litvintseva A."/>
            <person name="Chen Y."/>
            <person name="Heitman J."/>
            <person name="Sun S."/>
            <person name="Springer D."/>
            <person name="Dromer F."/>
            <person name="Young S.K."/>
            <person name="Zeng Q."/>
            <person name="Gargeya S."/>
            <person name="Fitzgerald M."/>
            <person name="Abouelleil A."/>
            <person name="Alvarado L."/>
            <person name="Berlin A.M."/>
            <person name="Chapman S.B."/>
            <person name="Dewar J."/>
            <person name="Goldberg J."/>
            <person name="Griggs A."/>
            <person name="Gujja S."/>
            <person name="Hansen M."/>
            <person name="Howarth C."/>
            <person name="Imamovic A."/>
            <person name="Larimer J."/>
            <person name="McCowan C."/>
            <person name="Murphy C."/>
            <person name="Pearson M."/>
            <person name="Priest M."/>
            <person name="Roberts A."/>
            <person name="Saif S."/>
            <person name="Shea T."/>
            <person name="Sykes S."/>
            <person name="Wortman J."/>
            <person name="Nusbaum C."/>
            <person name="Birren B."/>
        </authorList>
    </citation>
    <scope>NUCLEOTIDE SEQUENCE [LARGE SCALE GENOMIC DNA]</scope>
    <source>
        <strain evidence="2 3">BCC8398</strain>
    </source>
</reference>
<feature type="compositionally biased region" description="Basic and acidic residues" evidence="1">
    <location>
        <begin position="361"/>
        <end position="370"/>
    </location>
</feature>
<sequence length="506" mass="53560">MEYASSTASGSASSPRSGMGSISTTASGSGTGLGNHDDEADVERFLKKMEMEKKMQALQQRLELASVKATNGWKDMSINEIETKLPPTPLRKRRSQIGLLPPSPIATSPVRGSTMPYEPPSPSRPWQLIDVLWQPLPPPSHGRYPTSPASPKKRSRAEDPDALRSHINGLGLPLSPKTQRKTSGHRRASSSISAQVHERERLKIAAAAQQSPSSPLRYGFEERIQAGGSGKKKRSTSHSTPRRKAITTSQDVDAAKALTFMLGSGGLSDDDISHSRRSSHSYPNSQLSAPLLPAMGSQSLPIPEAFQRSSGSISPTLQPRKLSRAMSSTSTSTPRPRPADLRTPNSHARSYVPDSGSTDSGVDRGTEKVDGGALPAPAIGEEDNTAAELMMFLAHSPSPMKRYSGSAPGQQDTDSPSAASFRPSLGAAARVLFADSDPDEEAASKARDASAPASTPISPVSPIESSSFPRPDVKMNGEVFAHSNLALAPPITPDSSMGPGVSPIES</sequence>
<feature type="compositionally biased region" description="Basic residues" evidence="1">
    <location>
        <begin position="178"/>
        <end position="188"/>
    </location>
</feature>
<proteinExistence type="predicted"/>
<feature type="region of interest" description="Disordered" evidence="1">
    <location>
        <begin position="1"/>
        <end position="44"/>
    </location>
</feature>
<dbReference type="PANTHER" id="PTHR40468:SF1">
    <property type="entry name" value="TOPOISOMERASE I DAMAGE AFFECTED PROTEIN 11"/>
    <property type="match status" value="1"/>
</dbReference>
<dbReference type="Proteomes" id="UP000092666">
    <property type="component" value="Unassembled WGS sequence"/>
</dbReference>
<dbReference type="EMBL" id="KV700124">
    <property type="protein sequence ID" value="OCF34654.1"/>
    <property type="molecule type" value="Genomic_DNA"/>
</dbReference>
<evidence type="ECO:0000256" key="1">
    <source>
        <dbReference type="SAM" id="MobiDB-lite"/>
    </source>
</evidence>
<evidence type="ECO:0000313" key="3">
    <source>
        <dbReference type="Proteomes" id="UP000092666"/>
    </source>
</evidence>
<feature type="compositionally biased region" description="Polar residues" evidence="1">
    <location>
        <begin position="307"/>
        <end position="317"/>
    </location>
</feature>
<feature type="compositionally biased region" description="Low complexity" evidence="1">
    <location>
        <begin position="324"/>
        <end position="334"/>
    </location>
</feature>
<feature type="compositionally biased region" description="Polar residues" evidence="1">
    <location>
        <begin position="407"/>
        <end position="418"/>
    </location>
</feature>
<dbReference type="PANTHER" id="PTHR40468">
    <property type="entry name" value="YALI0A15257P"/>
    <property type="match status" value="1"/>
</dbReference>
<feature type="region of interest" description="Disordered" evidence="1">
    <location>
        <begin position="263"/>
        <end position="382"/>
    </location>
</feature>
<keyword evidence="3" id="KW-1185">Reference proteome</keyword>
<organism evidence="2 3">
    <name type="scientific">Kwoniella heveanensis BCC8398</name>
    <dbReference type="NCBI Taxonomy" id="1296120"/>
    <lineage>
        <taxon>Eukaryota</taxon>
        <taxon>Fungi</taxon>
        <taxon>Dikarya</taxon>
        <taxon>Basidiomycota</taxon>
        <taxon>Agaricomycotina</taxon>
        <taxon>Tremellomycetes</taxon>
        <taxon>Tremellales</taxon>
        <taxon>Cryptococcaceae</taxon>
        <taxon>Kwoniella</taxon>
    </lineage>
</organism>
<reference evidence="3" key="2">
    <citation type="submission" date="2013-12" db="EMBL/GenBank/DDBJ databases">
        <title>Evolution of pathogenesis and genome organization in the Tremellales.</title>
        <authorList>
            <person name="Cuomo C."/>
            <person name="Litvintseva A."/>
            <person name="Heitman J."/>
            <person name="Chen Y."/>
            <person name="Sun S."/>
            <person name="Springer D."/>
            <person name="Dromer F."/>
            <person name="Young S."/>
            <person name="Zeng Q."/>
            <person name="Chapman S."/>
            <person name="Gujja S."/>
            <person name="Saif S."/>
            <person name="Birren B."/>
        </authorList>
    </citation>
    <scope>NUCLEOTIDE SEQUENCE [LARGE SCALE GENOMIC DNA]</scope>
    <source>
        <strain evidence="3">BCC8398</strain>
    </source>
</reference>
<feature type="compositionally biased region" description="Low complexity" evidence="1">
    <location>
        <begin position="205"/>
        <end position="215"/>
    </location>
</feature>
<evidence type="ECO:0000313" key="2">
    <source>
        <dbReference type="EMBL" id="OCF34654.1"/>
    </source>
</evidence>
<feature type="region of interest" description="Disordered" evidence="1">
    <location>
        <begin position="397"/>
        <end position="506"/>
    </location>
</feature>
<dbReference type="AlphaFoldDB" id="A0A1B9GUE4"/>
<feature type="compositionally biased region" description="Low complexity" evidence="1">
    <location>
        <begin position="449"/>
        <end position="469"/>
    </location>
</feature>